<accession>A0A173LJS6</accession>
<dbReference type="Proteomes" id="UP000186104">
    <property type="component" value="Chromosome"/>
</dbReference>
<reference evidence="1 2" key="1">
    <citation type="submission" date="2016-06" db="EMBL/GenBank/DDBJ databases">
        <title>Complete genome sequence of a saline-alkali tolerant type strain Dietzia timorensis ID05-A0528T.</title>
        <authorList>
            <person name="Wu X."/>
        </authorList>
    </citation>
    <scope>NUCLEOTIDE SEQUENCE [LARGE SCALE GENOMIC DNA]</scope>
    <source>
        <strain evidence="1 2">ID05-A0528</strain>
    </source>
</reference>
<name>A0A173LJS6_9ACTN</name>
<sequence>MWWILVIVLAVLVALASLLAYLTAHRLDRLHIRTDLAAAALHEAFLRRHTVAVAIAEGLGPEDERAAEWIRSCIGRAKHRSADRFTPGAPQTGIEQTENDLTSALSVLPPESMGPHLRAEATDVGDRLEMARRFYNDAVRDTRRLREKKVVSWFRLAGSAPMPEYIELVDPSYN</sequence>
<gene>
    <name evidence="1" type="ORF">BJL86_1759</name>
</gene>
<proteinExistence type="predicted"/>
<dbReference type="AlphaFoldDB" id="A0A173LJS6"/>
<dbReference type="STRING" id="499555.BJL86_1759"/>
<protein>
    <recommendedName>
        <fullName evidence="3">NUDIX hydrolase</fullName>
    </recommendedName>
</protein>
<keyword evidence="2" id="KW-1185">Reference proteome</keyword>
<evidence type="ECO:0000313" key="2">
    <source>
        <dbReference type="Proteomes" id="UP000186104"/>
    </source>
</evidence>
<dbReference type="OrthoDB" id="3214694at2"/>
<evidence type="ECO:0008006" key="3">
    <source>
        <dbReference type="Google" id="ProtNLM"/>
    </source>
</evidence>
<evidence type="ECO:0000313" key="1">
    <source>
        <dbReference type="EMBL" id="ANI92535.1"/>
    </source>
</evidence>
<dbReference type="EMBL" id="CP015961">
    <property type="protein sequence ID" value="ANI92535.1"/>
    <property type="molecule type" value="Genomic_DNA"/>
</dbReference>
<organism evidence="1 2">
    <name type="scientific">Dietzia timorensis</name>
    <dbReference type="NCBI Taxonomy" id="499555"/>
    <lineage>
        <taxon>Bacteria</taxon>
        <taxon>Bacillati</taxon>
        <taxon>Actinomycetota</taxon>
        <taxon>Actinomycetes</taxon>
        <taxon>Mycobacteriales</taxon>
        <taxon>Dietziaceae</taxon>
        <taxon>Dietzia</taxon>
    </lineage>
</organism>
<dbReference type="KEGG" id="dtm:BJL86_1759"/>
<dbReference type="RefSeq" id="WP_067470978.1">
    <property type="nucleotide sequence ID" value="NZ_CP015961.1"/>
</dbReference>